<dbReference type="GO" id="GO:0016810">
    <property type="term" value="F:hydrolase activity, acting on carbon-nitrogen (but not peptide) bonds"/>
    <property type="evidence" value="ECO:0007669"/>
    <property type="project" value="InterPro"/>
</dbReference>
<keyword evidence="2" id="KW-0378">Hydrolase</keyword>
<evidence type="ECO:0000256" key="1">
    <source>
        <dbReference type="ARBA" id="ARBA00022723"/>
    </source>
</evidence>
<dbReference type="InterPro" id="IPR002509">
    <property type="entry name" value="NODB_dom"/>
</dbReference>
<evidence type="ECO:0000313" key="6">
    <source>
        <dbReference type="EMBL" id="MBB5075435.1"/>
    </source>
</evidence>
<dbReference type="CDD" id="cd10917">
    <property type="entry name" value="CE4_NodB_like_6s_7s"/>
    <property type="match status" value="1"/>
</dbReference>
<evidence type="ECO:0000256" key="2">
    <source>
        <dbReference type="ARBA" id="ARBA00022801"/>
    </source>
</evidence>
<keyword evidence="7" id="KW-1185">Reference proteome</keyword>
<evidence type="ECO:0000256" key="3">
    <source>
        <dbReference type="SAM" id="MobiDB-lite"/>
    </source>
</evidence>
<gene>
    <name evidence="6" type="ORF">HNR40_000881</name>
</gene>
<dbReference type="PROSITE" id="PS51257">
    <property type="entry name" value="PROKAR_LIPOPROTEIN"/>
    <property type="match status" value="1"/>
</dbReference>
<dbReference type="GO" id="GO:0046872">
    <property type="term" value="F:metal ion binding"/>
    <property type="evidence" value="ECO:0007669"/>
    <property type="project" value="UniProtKB-KW"/>
</dbReference>
<dbReference type="GO" id="GO:0005975">
    <property type="term" value="P:carbohydrate metabolic process"/>
    <property type="evidence" value="ECO:0007669"/>
    <property type="project" value="InterPro"/>
</dbReference>
<dbReference type="SUPFAM" id="SSF88713">
    <property type="entry name" value="Glycoside hydrolase/deacetylase"/>
    <property type="match status" value="1"/>
</dbReference>
<dbReference type="EMBL" id="JACHIN010000001">
    <property type="protein sequence ID" value="MBB5075435.1"/>
    <property type="molecule type" value="Genomic_DNA"/>
</dbReference>
<dbReference type="InterPro" id="IPR050248">
    <property type="entry name" value="Polysacc_deacetylase_ArnD"/>
</dbReference>
<dbReference type="Pfam" id="PF01522">
    <property type="entry name" value="Polysacc_deac_1"/>
    <property type="match status" value="1"/>
</dbReference>
<feature type="signal peptide" evidence="4">
    <location>
        <begin position="1"/>
        <end position="25"/>
    </location>
</feature>
<dbReference type="GO" id="GO:0016020">
    <property type="term" value="C:membrane"/>
    <property type="evidence" value="ECO:0007669"/>
    <property type="project" value="TreeGrafter"/>
</dbReference>
<keyword evidence="1" id="KW-0479">Metal-binding</keyword>
<evidence type="ECO:0000259" key="5">
    <source>
        <dbReference type="PROSITE" id="PS51677"/>
    </source>
</evidence>
<feature type="compositionally biased region" description="Polar residues" evidence="3">
    <location>
        <begin position="262"/>
        <end position="271"/>
    </location>
</feature>
<organism evidence="6 7">
    <name type="scientific">Nonomuraea endophytica</name>
    <dbReference type="NCBI Taxonomy" id="714136"/>
    <lineage>
        <taxon>Bacteria</taxon>
        <taxon>Bacillati</taxon>
        <taxon>Actinomycetota</taxon>
        <taxon>Actinomycetes</taxon>
        <taxon>Streptosporangiales</taxon>
        <taxon>Streptosporangiaceae</taxon>
        <taxon>Nonomuraea</taxon>
    </lineage>
</organism>
<reference evidence="6 7" key="1">
    <citation type="submission" date="2020-08" db="EMBL/GenBank/DDBJ databases">
        <title>Genomic Encyclopedia of Type Strains, Phase IV (KMG-IV): sequencing the most valuable type-strain genomes for metagenomic binning, comparative biology and taxonomic classification.</title>
        <authorList>
            <person name="Goeker M."/>
        </authorList>
    </citation>
    <scope>NUCLEOTIDE SEQUENCE [LARGE SCALE GENOMIC DNA]</scope>
    <source>
        <strain evidence="6 7">DSM 45385</strain>
    </source>
</reference>
<proteinExistence type="predicted"/>
<dbReference type="Gene3D" id="3.20.20.370">
    <property type="entry name" value="Glycoside hydrolase/deacetylase"/>
    <property type="match status" value="1"/>
</dbReference>
<evidence type="ECO:0000256" key="4">
    <source>
        <dbReference type="SAM" id="SignalP"/>
    </source>
</evidence>
<keyword evidence="4" id="KW-0732">Signal</keyword>
<sequence>MHRMRFFGGIALIAASVAGCGMATASPEGDHKVPAEPTKIDFVTPSAVNGLVTKTLSEGDGGGRYVHITYPEIKGADPLNDKVRQEAERQLRAFRESTAKDGPAPRPELNVDWQLPVASDAAIAVRLRTGEFYGADWGNANRTFWYDGRSKQAFPSTGLLGGEAALGALAEKVNRLLESRGAGGVAADPELFDSMAFNRDGDLVVEFDDCQVGACSLGRVAEAVPAAEVEPLLSAAGRRAREAARAAAPPTPETTPKVTPTHSPEATSNQAGTVDCAKTKCVALTFDDGPGPHTAQLLDTLRDAGARATFFTVGVNAAARPDLLRRMSGEGHLVGGHSWAHRDLSKLSSSKITDSLIRTQDTLTATLGERPTLVRPPYGAISKDVLAVSKELGVSLVNWDVDTRDWRDRKAGVVAGRAVKGAHPGAIILMHDIHRTTVDAVPDILKRLRGKGYTFVTVPELYGSAGMQAGRLYLSGASGSRKQPLT</sequence>
<dbReference type="Proteomes" id="UP000568380">
    <property type="component" value="Unassembled WGS sequence"/>
</dbReference>
<name>A0A7W7ZX40_9ACTN</name>
<dbReference type="PANTHER" id="PTHR10587">
    <property type="entry name" value="GLYCOSYL TRANSFERASE-RELATED"/>
    <property type="match status" value="1"/>
</dbReference>
<feature type="domain" description="NodB homology" evidence="5">
    <location>
        <begin position="280"/>
        <end position="456"/>
    </location>
</feature>
<dbReference type="AlphaFoldDB" id="A0A7W7ZX40"/>
<dbReference type="PANTHER" id="PTHR10587:SF133">
    <property type="entry name" value="CHITIN DEACETYLASE 1-RELATED"/>
    <property type="match status" value="1"/>
</dbReference>
<feature type="region of interest" description="Disordered" evidence="3">
    <location>
        <begin position="238"/>
        <end position="271"/>
    </location>
</feature>
<dbReference type="RefSeq" id="WP_184958521.1">
    <property type="nucleotide sequence ID" value="NZ_JACHIN010000001.1"/>
</dbReference>
<evidence type="ECO:0000313" key="7">
    <source>
        <dbReference type="Proteomes" id="UP000568380"/>
    </source>
</evidence>
<dbReference type="InterPro" id="IPR011330">
    <property type="entry name" value="Glyco_hydro/deAcase_b/a-brl"/>
</dbReference>
<feature type="chain" id="PRO_5038466745" evidence="4">
    <location>
        <begin position="26"/>
        <end position="486"/>
    </location>
</feature>
<accession>A0A7W7ZX40</accession>
<dbReference type="PROSITE" id="PS51677">
    <property type="entry name" value="NODB"/>
    <property type="match status" value="1"/>
</dbReference>
<protein>
    <submittedName>
        <fullName evidence="6">Peptidoglycan/xylan/chitin deacetylase (PgdA/CDA1 family)</fullName>
    </submittedName>
</protein>
<comment type="caution">
    <text evidence="6">The sequence shown here is derived from an EMBL/GenBank/DDBJ whole genome shotgun (WGS) entry which is preliminary data.</text>
</comment>